<evidence type="ECO:0000256" key="21">
    <source>
        <dbReference type="PROSITE-ProRule" id="PRU00782"/>
    </source>
</evidence>
<dbReference type="Pfam" id="PF00069">
    <property type="entry name" value="Pkinase"/>
    <property type="match status" value="1"/>
</dbReference>
<keyword evidence="16" id="KW-0206">Cytoskeleton</keyword>
<dbReference type="InterPro" id="IPR001609">
    <property type="entry name" value="Myosin_head_motor_dom-like"/>
</dbReference>
<dbReference type="Gene3D" id="1.10.10.820">
    <property type="match status" value="1"/>
</dbReference>
<keyword evidence="15 21" id="KW-0009">Actin-binding</keyword>
<dbReference type="SMART" id="SM00220">
    <property type="entry name" value="S_TKc"/>
    <property type="match status" value="1"/>
</dbReference>
<keyword evidence="6" id="KW-0723">Serine/threonine-protein kinase</keyword>
<dbReference type="GeneID" id="108563673"/>
<keyword evidence="14 21" id="KW-0505">Motor protein</keyword>
<dbReference type="EC" id="2.7.11.1" evidence="4"/>
<dbReference type="Proteomes" id="UP000695000">
    <property type="component" value="Unplaced"/>
</dbReference>
<dbReference type="InterPro" id="IPR000048">
    <property type="entry name" value="IQ_motif_EF-hand-BS"/>
</dbReference>
<dbReference type="Gene3D" id="1.10.510.10">
    <property type="entry name" value="Transferase(Phosphotransferase) domain 1"/>
    <property type="match status" value="1"/>
</dbReference>
<dbReference type="SUPFAM" id="SSF56112">
    <property type="entry name" value="Protein kinase-like (PK-like)"/>
    <property type="match status" value="1"/>
</dbReference>
<comment type="catalytic activity">
    <reaction evidence="19">
        <text>L-threonyl-[protein] + ATP = O-phospho-L-threonyl-[protein] + ADP + H(+)</text>
        <dbReference type="Rhea" id="RHEA:46608"/>
        <dbReference type="Rhea" id="RHEA-COMP:11060"/>
        <dbReference type="Rhea" id="RHEA-COMP:11605"/>
        <dbReference type="ChEBI" id="CHEBI:15378"/>
        <dbReference type="ChEBI" id="CHEBI:30013"/>
        <dbReference type="ChEBI" id="CHEBI:30616"/>
        <dbReference type="ChEBI" id="CHEBI:61977"/>
        <dbReference type="ChEBI" id="CHEBI:456216"/>
        <dbReference type="EC" id="2.7.11.1"/>
    </reaction>
</comment>
<dbReference type="SUPFAM" id="SSF52540">
    <property type="entry name" value="P-loop containing nucleoside triphosphate hydrolases"/>
    <property type="match status" value="1"/>
</dbReference>
<evidence type="ECO:0000256" key="10">
    <source>
        <dbReference type="ARBA" id="ARBA00022741"/>
    </source>
</evidence>
<evidence type="ECO:0000256" key="19">
    <source>
        <dbReference type="ARBA" id="ARBA00047899"/>
    </source>
</evidence>
<feature type="region of interest" description="Disordered" evidence="22">
    <location>
        <begin position="1443"/>
        <end position="1492"/>
    </location>
</feature>
<dbReference type="PROSITE" id="PS00108">
    <property type="entry name" value="PROTEIN_KINASE_ST"/>
    <property type="match status" value="1"/>
</dbReference>
<evidence type="ECO:0000256" key="11">
    <source>
        <dbReference type="ARBA" id="ARBA00022777"/>
    </source>
</evidence>
<evidence type="ECO:0000259" key="24">
    <source>
        <dbReference type="PROSITE" id="PS51456"/>
    </source>
</evidence>
<comment type="similarity">
    <text evidence="3">In the C-terminal section; belongs to the TRAFAC class myosin-kinesin ATPase superfamily. Myosin family.</text>
</comment>
<evidence type="ECO:0000256" key="5">
    <source>
        <dbReference type="ARBA" id="ARBA00022490"/>
    </source>
</evidence>
<evidence type="ECO:0000256" key="1">
    <source>
        <dbReference type="ARBA" id="ARBA00004245"/>
    </source>
</evidence>
<dbReference type="Gene3D" id="6.20.240.20">
    <property type="match status" value="1"/>
</dbReference>
<evidence type="ECO:0000256" key="8">
    <source>
        <dbReference type="ARBA" id="ARBA00022679"/>
    </source>
</evidence>
<evidence type="ECO:0000256" key="20">
    <source>
        <dbReference type="ARBA" id="ARBA00048679"/>
    </source>
</evidence>
<keyword evidence="5" id="KW-0963">Cytoplasm</keyword>
<evidence type="ECO:0000256" key="18">
    <source>
        <dbReference type="ARBA" id="ARBA00023305"/>
    </source>
</evidence>
<feature type="compositionally biased region" description="Basic and acidic residues" evidence="22">
    <location>
        <begin position="1347"/>
        <end position="1376"/>
    </location>
</feature>
<dbReference type="PROSITE" id="PS50096">
    <property type="entry name" value="IQ"/>
    <property type="match status" value="2"/>
</dbReference>
<evidence type="ECO:0000256" key="13">
    <source>
        <dbReference type="ARBA" id="ARBA00023123"/>
    </source>
</evidence>
<keyword evidence="8" id="KW-0808">Transferase</keyword>
<name>A0ABM1MTK3_NICVS</name>
<comment type="caution">
    <text evidence="21">Lacks conserved residue(s) required for the propagation of feature annotation.</text>
</comment>
<dbReference type="Gene3D" id="1.20.5.190">
    <property type="match status" value="1"/>
</dbReference>
<evidence type="ECO:0000313" key="25">
    <source>
        <dbReference type="Proteomes" id="UP000695000"/>
    </source>
</evidence>
<evidence type="ECO:0000256" key="2">
    <source>
        <dbReference type="ARBA" id="ARBA00004316"/>
    </source>
</evidence>
<evidence type="ECO:0000256" key="3">
    <source>
        <dbReference type="ARBA" id="ARBA00006998"/>
    </source>
</evidence>
<dbReference type="PROSITE" id="PS51456">
    <property type="entry name" value="MYOSIN_MOTOR"/>
    <property type="match status" value="1"/>
</dbReference>
<evidence type="ECO:0000256" key="12">
    <source>
        <dbReference type="ARBA" id="ARBA00022840"/>
    </source>
</evidence>
<organism evidence="25 26">
    <name type="scientific">Nicrophorus vespilloides</name>
    <name type="common">Boreal carrion beetle</name>
    <dbReference type="NCBI Taxonomy" id="110193"/>
    <lineage>
        <taxon>Eukaryota</taxon>
        <taxon>Metazoa</taxon>
        <taxon>Ecdysozoa</taxon>
        <taxon>Arthropoda</taxon>
        <taxon>Hexapoda</taxon>
        <taxon>Insecta</taxon>
        <taxon>Pterygota</taxon>
        <taxon>Neoptera</taxon>
        <taxon>Endopterygota</taxon>
        <taxon>Coleoptera</taxon>
        <taxon>Polyphaga</taxon>
        <taxon>Staphyliniformia</taxon>
        <taxon>Silphidae</taxon>
        <taxon>Nicrophorinae</taxon>
        <taxon>Nicrophorus</taxon>
    </lineage>
</organism>
<dbReference type="Gene3D" id="1.20.120.720">
    <property type="entry name" value="Myosin VI head, motor domain, U50 subdomain"/>
    <property type="match status" value="1"/>
</dbReference>
<dbReference type="InterPro" id="IPR036961">
    <property type="entry name" value="Kinesin_motor_dom_sf"/>
</dbReference>
<evidence type="ECO:0000313" key="26">
    <source>
        <dbReference type="RefSeq" id="XP_017777903.1"/>
    </source>
</evidence>
<dbReference type="Gene3D" id="1.20.58.530">
    <property type="match status" value="1"/>
</dbReference>
<evidence type="ECO:0000256" key="16">
    <source>
        <dbReference type="ARBA" id="ARBA00023212"/>
    </source>
</evidence>
<evidence type="ECO:0000256" key="22">
    <source>
        <dbReference type="SAM" id="MobiDB-lite"/>
    </source>
</evidence>
<dbReference type="InterPro" id="IPR008271">
    <property type="entry name" value="Ser/Thr_kinase_AS"/>
</dbReference>
<feature type="binding site" evidence="21">
    <location>
        <begin position="428"/>
        <end position="435"/>
    </location>
    <ligand>
        <name>ATP</name>
        <dbReference type="ChEBI" id="CHEBI:30616"/>
    </ligand>
</feature>
<dbReference type="PROSITE" id="PS50011">
    <property type="entry name" value="PROTEIN_KINASE_DOM"/>
    <property type="match status" value="1"/>
</dbReference>
<dbReference type="PANTHER" id="PTHR46256">
    <property type="entry name" value="AGAP011099-PA"/>
    <property type="match status" value="1"/>
</dbReference>
<dbReference type="Pfam" id="PF00612">
    <property type="entry name" value="IQ"/>
    <property type="match status" value="2"/>
</dbReference>
<evidence type="ECO:0000256" key="14">
    <source>
        <dbReference type="ARBA" id="ARBA00023175"/>
    </source>
</evidence>
<feature type="region of interest" description="Disordered" evidence="22">
    <location>
        <begin position="877"/>
        <end position="903"/>
    </location>
</feature>
<comment type="subcellular location">
    <subcellularLocation>
        <location evidence="2">Cell projection</location>
    </subcellularLocation>
    <subcellularLocation>
        <location evidence="1">Cytoplasm</location>
        <location evidence="1">Cytoskeleton</location>
    </subcellularLocation>
</comment>
<accession>A0ABM1MTK3</accession>
<keyword evidence="7" id="KW-0716">Sensory transduction</keyword>
<gene>
    <name evidence="26" type="primary">LOC108563673</name>
</gene>
<dbReference type="SMART" id="SM00242">
    <property type="entry name" value="MYSc"/>
    <property type="match status" value="1"/>
</dbReference>
<evidence type="ECO:0000256" key="9">
    <source>
        <dbReference type="ARBA" id="ARBA00022737"/>
    </source>
</evidence>
<dbReference type="Gene3D" id="3.40.850.10">
    <property type="entry name" value="Kinesin motor domain"/>
    <property type="match status" value="1"/>
</dbReference>
<evidence type="ECO:0000256" key="6">
    <source>
        <dbReference type="ARBA" id="ARBA00022527"/>
    </source>
</evidence>
<comment type="catalytic activity">
    <reaction evidence="20">
        <text>L-seryl-[protein] + ATP = O-phospho-L-seryl-[protein] + ADP + H(+)</text>
        <dbReference type="Rhea" id="RHEA:17989"/>
        <dbReference type="Rhea" id="RHEA-COMP:9863"/>
        <dbReference type="Rhea" id="RHEA-COMP:11604"/>
        <dbReference type="ChEBI" id="CHEBI:15378"/>
        <dbReference type="ChEBI" id="CHEBI:29999"/>
        <dbReference type="ChEBI" id="CHEBI:30616"/>
        <dbReference type="ChEBI" id="CHEBI:83421"/>
        <dbReference type="ChEBI" id="CHEBI:456216"/>
        <dbReference type="EC" id="2.7.11.1"/>
    </reaction>
</comment>
<keyword evidence="9" id="KW-0677">Repeat</keyword>
<keyword evidence="17" id="KW-0966">Cell projection</keyword>
<feature type="compositionally biased region" description="Polar residues" evidence="22">
    <location>
        <begin position="877"/>
        <end position="889"/>
    </location>
</feature>
<feature type="domain" description="Protein kinase" evidence="23">
    <location>
        <begin position="16"/>
        <end position="283"/>
    </location>
</feature>
<keyword evidence="10 21" id="KW-0547">Nucleotide-binding</keyword>
<dbReference type="InterPro" id="IPR052409">
    <property type="entry name" value="Myosin-III_kinase_activity"/>
</dbReference>
<dbReference type="InterPro" id="IPR027417">
    <property type="entry name" value="P-loop_NTPase"/>
</dbReference>
<feature type="compositionally biased region" description="Basic and acidic residues" evidence="22">
    <location>
        <begin position="1483"/>
        <end position="1492"/>
    </location>
</feature>
<proteinExistence type="inferred from homology"/>
<keyword evidence="12 21" id="KW-0067">ATP-binding</keyword>
<evidence type="ECO:0000256" key="7">
    <source>
        <dbReference type="ARBA" id="ARBA00022606"/>
    </source>
</evidence>
<protein>
    <recommendedName>
        <fullName evidence="4">non-specific serine/threonine protein kinase</fullName>
        <ecNumber evidence="4">2.7.11.1</ecNumber>
    </recommendedName>
</protein>
<feature type="region of interest" description="Disordered" evidence="22">
    <location>
        <begin position="1323"/>
        <end position="1418"/>
    </location>
</feature>
<dbReference type="SMART" id="SM00015">
    <property type="entry name" value="IQ"/>
    <property type="match status" value="2"/>
</dbReference>
<keyword evidence="13 21" id="KW-0518">Myosin</keyword>
<feature type="compositionally biased region" description="Polar residues" evidence="22">
    <location>
        <begin position="1335"/>
        <end position="1344"/>
    </location>
</feature>
<evidence type="ECO:0000259" key="23">
    <source>
        <dbReference type="PROSITE" id="PS50011"/>
    </source>
</evidence>
<keyword evidence="11" id="KW-0418">Kinase</keyword>
<sequence length="1631" mass="189281">MSKLSIDDLPDADDRFVIEECIGTGICGKVFSAVDKGSNDRRVAIKTQRVNRESMGYIQEEHRVLMAHSEHPNMPDFYGAYRKVGESEDEVWFILELCEGGSAIDLVNGLLYKNRRMGEEHIAYILKEIIKAIMHLHENRVMHRDIKASNILLTKDGDVKLADFGLSRHLSSTLGKSDSCIGSPCWMAPEVVISNPDDNESGYGNRADIWAIGITAIELAEGLAPFENMHPTRAMFQIVRNPPPTLYRPASWSESFNDFINECLVKNPEHRPFIMELLEHPFLGEVPENNYHLSQEIKSLIQDYSRCGKQHSKYEDTLVNTNFYKRSRDDRMEKMYVEDLAALDKLSEETIIQELQARMKQLQYHTFVGDILLVLNPNENHDIYGEEYHKKYVFKSRSNNPPHIYAVADSAYQDALHHYVPQNIVLCGETGSGKTTTCLHLLDHLLYMGKNENINNERISKGMKLIHALTHASTPMNDYSTRCVLKTEITYGKTGKVSGAIFNVVQLEKWRVSSVEMNQSNYNMLYYLYDGLNKENKLNEYNLSPGRKHRYLRIPKDSPMKNRPRDDPERNAKQLKEFVETLNMFQFTDEQIESIFKSLASILILGDVRFKELSINMAEIENEDMVQKAAKLLDIDEKKLSWALTNYCLIKKGSAVRRKHNCDEARDARDVLANTIYTRLVDYIVNYINYKLSYGRAIFGHEYTVKLLDFFGFESYRENHLPQLLINTFNEQLHYHFLQRIFAWEALEMTEEEVPFTPLHYYDNKNTLDQILGKPEGVITLIDDASKMGHGGEYVIDYLNNADHEKVKVLSQMEFSISHFTGSVSYNAKEMADRNRDFLPPEIIESLRLSKDCIIKSFFVNKLTKTGNLFTSFDENSVTNKSKPKCSSSSEDENKGAAHQYSQIKKMRTSASTFRSLCLDILKELSVGGGAGGTHFVKCIRSDLEGQPGGFHTEIIKQQLRAMAVLDTARARQKGYPHRISFSEFLRRYKFLAFDFDENVEICKDNCRLLLVRLKMEGWLIGKTKVFLKYYNEEYLARLYETQVKKIIKIQSMLRGFLAKMRMKKRLAGDQKKQYHQSTEGEMDEEKAALVLQKAYRGVASRKGYNTLVESQYEKLDADTCNFIRFFCMKWKAKSIFQVLLQYRAATHHELFNLSQQIHLFNQHLVYNLQKFNNNIGRDLIDSHAQPSTWLGERKPAILKLPFRLNDIPYFDTSYMCDPLTNPWNTIEKEEDWDAPFRWRETVSSQITLSLLKEEQENKICKPYSAHCKPHPTLHNPYIEYISNIPYNRDPNVPIKRLSAIGTDPDFSNCPINIMNPNYSEHKTFQPPPPPMMNSPITYNNSPYKNGDNENYMHSRKQTFDSPKKYSHQHERRDSHSGYAKFKNHMDYEQSNNKYDFRDKEYNSPKNHRNKARDFKDFQEKESYNQPHGYNSNKEQEYQKLDVRQSYSSQRNSLKKVYDSPKSNNKYSIPKEGDNYSPKTKHSSKEYESPKYSYNKEKLDYSPRMGYPKPATKDNDYIKSNSSYRSNNPGQVVNPITELKSLGKRDSISDDEPPFNFQGMLRKTKITRNSVKETFENIRSYSLKKKNDYNNESEKSSRNSTLRKIKSMDHLNSEKLELAPGIFMEGVVADL</sequence>
<dbReference type="InterPro" id="IPR011009">
    <property type="entry name" value="Kinase-like_dom_sf"/>
</dbReference>
<dbReference type="InterPro" id="IPR000719">
    <property type="entry name" value="Prot_kinase_dom"/>
</dbReference>
<evidence type="ECO:0000256" key="4">
    <source>
        <dbReference type="ARBA" id="ARBA00012513"/>
    </source>
</evidence>
<feature type="domain" description="Myosin motor" evidence="24">
    <location>
        <begin position="335"/>
        <end position="1044"/>
    </location>
</feature>
<dbReference type="Pfam" id="PF00063">
    <property type="entry name" value="Myosin_head"/>
    <property type="match status" value="1"/>
</dbReference>
<reference evidence="26" key="1">
    <citation type="submission" date="2025-08" db="UniProtKB">
        <authorList>
            <consortium name="RefSeq"/>
        </authorList>
    </citation>
    <scope>IDENTIFICATION</scope>
    <source>
        <tissue evidence="26">Whole Larva</tissue>
    </source>
</reference>
<dbReference type="PRINTS" id="PR00193">
    <property type="entry name" value="MYOSINHEAVY"/>
</dbReference>
<evidence type="ECO:0000256" key="15">
    <source>
        <dbReference type="ARBA" id="ARBA00023203"/>
    </source>
</evidence>
<dbReference type="PANTHER" id="PTHR46256:SF2">
    <property type="entry name" value="NEITHER INACTIVATION NOR AFTERPOTENTIAL PROTEIN C"/>
    <property type="match status" value="1"/>
</dbReference>
<dbReference type="RefSeq" id="XP_017777903.1">
    <property type="nucleotide sequence ID" value="XM_017922414.1"/>
</dbReference>
<evidence type="ECO:0000256" key="17">
    <source>
        <dbReference type="ARBA" id="ARBA00023273"/>
    </source>
</evidence>
<keyword evidence="25" id="KW-1185">Reference proteome</keyword>
<keyword evidence="18" id="KW-0844">Vision</keyword>
<comment type="similarity">
    <text evidence="21">Belongs to the TRAFAC class myosin-kinesin ATPase superfamily. Myosin family.</text>
</comment>